<accession>A0A382FET4</accession>
<dbReference type="AntiFam" id="ANF00010">
    <property type="entry name" value="tRNA translation"/>
</dbReference>
<evidence type="ECO:0000313" key="1">
    <source>
        <dbReference type="EMBL" id="SVB61596.1"/>
    </source>
</evidence>
<protein>
    <submittedName>
        <fullName evidence="1">Uncharacterized protein</fullName>
    </submittedName>
</protein>
<name>A0A382FET4_9ZZZZ</name>
<organism evidence="1">
    <name type="scientific">marine metagenome</name>
    <dbReference type="NCBI Taxonomy" id="408172"/>
    <lineage>
        <taxon>unclassified sequences</taxon>
        <taxon>metagenomes</taxon>
        <taxon>ecological metagenomes</taxon>
    </lineage>
</organism>
<reference evidence="1" key="1">
    <citation type="submission" date="2018-05" db="EMBL/GenBank/DDBJ databases">
        <authorList>
            <person name="Lanie J.A."/>
            <person name="Ng W.-L."/>
            <person name="Kazmierczak K.M."/>
            <person name="Andrzejewski T.M."/>
            <person name="Davidsen T.M."/>
            <person name="Wayne K.J."/>
            <person name="Tettelin H."/>
            <person name="Glass J.I."/>
            <person name="Rusch D."/>
            <person name="Podicherti R."/>
            <person name="Tsui H.-C.T."/>
            <person name="Winkler M.E."/>
        </authorList>
    </citation>
    <scope>NUCLEOTIDE SEQUENCE</scope>
</reference>
<proteinExistence type="predicted"/>
<gene>
    <name evidence="1" type="ORF">METZ01_LOCUS214450</name>
</gene>
<dbReference type="AlphaFoldDB" id="A0A382FET4"/>
<dbReference type="EMBL" id="UINC01049609">
    <property type="protein sequence ID" value="SVB61596.1"/>
    <property type="molecule type" value="Genomic_DNA"/>
</dbReference>
<sequence>MILAFTLLFAILSSYFNNMAIFCLPKNCIFDNSNFTRAHIAQLVEHFHGKEEVASSILAVGTIGCYR</sequence>